<keyword evidence="1" id="KW-0472">Membrane</keyword>
<feature type="transmembrane region" description="Helical" evidence="1">
    <location>
        <begin position="116"/>
        <end position="137"/>
    </location>
</feature>
<dbReference type="HOGENOM" id="CLU_150211_0_0_1"/>
<feature type="transmembrane region" description="Helical" evidence="1">
    <location>
        <begin position="63"/>
        <end position="81"/>
    </location>
</feature>
<dbReference type="PANTHER" id="PTHR28177">
    <property type="entry name" value="ALTERED INHERITANCE OF MITOCHONDRIA PROTEIN 19, MITOCHONDRIAL"/>
    <property type="match status" value="1"/>
</dbReference>
<dbReference type="OrthoDB" id="5554402at2759"/>
<dbReference type="Proteomes" id="UP000027265">
    <property type="component" value="Unassembled WGS sequence"/>
</dbReference>
<dbReference type="GO" id="GO:0005739">
    <property type="term" value="C:mitochondrion"/>
    <property type="evidence" value="ECO:0007669"/>
    <property type="project" value="TreeGrafter"/>
</dbReference>
<gene>
    <name evidence="2" type="ORF">JAAARDRAFT_27653</name>
</gene>
<keyword evidence="1" id="KW-1133">Transmembrane helix</keyword>
<name>A0A067QAL4_9AGAM</name>
<proteinExistence type="predicted"/>
<organism evidence="2 3">
    <name type="scientific">Jaapia argillacea MUCL 33604</name>
    <dbReference type="NCBI Taxonomy" id="933084"/>
    <lineage>
        <taxon>Eukaryota</taxon>
        <taxon>Fungi</taxon>
        <taxon>Dikarya</taxon>
        <taxon>Basidiomycota</taxon>
        <taxon>Agaricomycotina</taxon>
        <taxon>Agaricomycetes</taxon>
        <taxon>Agaricomycetidae</taxon>
        <taxon>Jaapiales</taxon>
        <taxon>Jaapiaceae</taxon>
        <taxon>Jaapia</taxon>
    </lineage>
</organism>
<evidence type="ECO:0000313" key="3">
    <source>
        <dbReference type="Proteomes" id="UP000027265"/>
    </source>
</evidence>
<keyword evidence="1" id="KW-0812">Transmembrane</keyword>
<keyword evidence="3" id="KW-1185">Reference proteome</keyword>
<dbReference type="AlphaFoldDB" id="A0A067QAL4"/>
<dbReference type="PANTHER" id="PTHR28177:SF1">
    <property type="entry name" value="ALTERED INHERITANCE OF MITOCHONDRIA PROTEIN 19, MITOCHONDRIAL"/>
    <property type="match status" value="1"/>
</dbReference>
<evidence type="ECO:0000256" key="1">
    <source>
        <dbReference type="SAM" id="Phobius"/>
    </source>
</evidence>
<dbReference type="Pfam" id="PF10315">
    <property type="entry name" value="Aim19"/>
    <property type="match status" value="1"/>
</dbReference>
<sequence>MSSSSSTPSKHDSETLEQPATQVSSTFRQFSHSSLPAFSLGGLFFASGLIPMTLQRKSYVPPFLQRVGFGVVLCGAGYILSQGDAENGSGVATAWSLTFSLLHLRKSLKSPRHPMSLALVGGTTACAALYGSEYFLLQS</sequence>
<feature type="transmembrane region" description="Helical" evidence="1">
    <location>
        <begin position="35"/>
        <end position="54"/>
    </location>
</feature>
<dbReference type="InterPro" id="IPR019419">
    <property type="entry name" value="AIM19"/>
</dbReference>
<protein>
    <submittedName>
        <fullName evidence="2">Uncharacterized protein</fullName>
    </submittedName>
</protein>
<reference evidence="3" key="1">
    <citation type="journal article" date="2014" name="Proc. Natl. Acad. Sci. U.S.A.">
        <title>Extensive sampling of basidiomycete genomes demonstrates inadequacy of the white-rot/brown-rot paradigm for wood decay fungi.</title>
        <authorList>
            <person name="Riley R."/>
            <person name="Salamov A.A."/>
            <person name="Brown D.W."/>
            <person name="Nagy L.G."/>
            <person name="Floudas D."/>
            <person name="Held B.W."/>
            <person name="Levasseur A."/>
            <person name="Lombard V."/>
            <person name="Morin E."/>
            <person name="Otillar R."/>
            <person name="Lindquist E.A."/>
            <person name="Sun H."/>
            <person name="LaButti K.M."/>
            <person name="Schmutz J."/>
            <person name="Jabbour D."/>
            <person name="Luo H."/>
            <person name="Baker S.E."/>
            <person name="Pisabarro A.G."/>
            <person name="Walton J.D."/>
            <person name="Blanchette R.A."/>
            <person name="Henrissat B."/>
            <person name="Martin F."/>
            <person name="Cullen D."/>
            <person name="Hibbett D.S."/>
            <person name="Grigoriev I.V."/>
        </authorList>
    </citation>
    <scope>NUCLEOTIDE SEQUENCE [LARGE SCALE GENOMIC DNA]</scope>
    <source>
        <strain evidence="3">MUCL 33604</strain>
    </source>
</reference>
<accession>A0A067QAL4</accession>
<dbReference type="InParanoid" id="A0A067QAL4"/>
<dbReference type="EMBL" id="KL197709">
    <property type="protein sequence ID" value="KDQ63979.1"/>
    <property type="molecule type" value="Genomic_DNA"/>
</dbReference>
<evidence type="ECO:0000313" key="2">
    <source>
        <dbReference type="EMBL" id="KDQ63979.1"/>
    </source>
</evidence>
<dbReference type="FunCoup" id="A0A067QAL4">
    <property type="interactions" value="164"/>
</dbReference>